<feature type="region of interest" description="Disordered" evidence="1">
    <location>
        <begin position="58"/>
        <end position="91"/>
    </location>
</feature>
<keyword evidence="3" id="KW-1185">Reference proteome</keyword>
<sequence>MAVREEPHPVHPVPFRRGNHPAGRPAPTQDAESGAPIHRGMKCLHVCKFRRAITDRLRPRSEYRAKNRPHTDQLERNRITAASIHNDVAKT</sequence>
<evidence type="ECO:0000256" key="1">
    <source>
        <dbReference type="SAM" id="MobiDB-lite"/>
    </source>
</evidence>
<proteinExistence type="predicted"/>
<evidence type="ECO:0008006" key="4">
    <source>
        <dbReference type="Google" id="ProtNLM"/>
    </source>
</evidence>
<name>A0ABQ6LSU5_9RHOB</name>
<feature type="region of interest" description="Disordered" evidence="1">
    <location>
        <begin position="1"/>
        <end position="37"/>
    </location>
</feature>
<feature type="compositionally biased region" description="Basic and acidic residues" evidence="1">
    <location>
        <begin position="58"/>
        <end position="78"/>
    </location>
</feature>
<dbReference type="EMBL" id="BSYI01000052">
    <property type="protein sequence ID" value="GMG85141.1"/>
    <property type="molecule type" value="Genomic_DNA"/>
</dbReference>
<reference evidence="2 3" key="1">
    <citation type="submission" date="2023-04" db="EMBL/GenBank/DDBJ databases">
        <title>Marinoamorphus aggregata gen. nov., sp. Nov., isolate from tissue of brittle star Ophioplocus japonicus.</title>
        <authorList>
            <person name="Kawano K."/>
            <person name="Sawayama S."/>
            <person name="Nakagawa S."/>
        </authorList>
    </citation>
    <scope>NUCLEOTIDE SEQUENCE [LARGE SCALE GENOMIC DNA]</scope>
    <source>
        <strain evidence="2 3">NKW23</strain>
    </source>
</reference>
<comment type="caution">
    <text evidence="2">The sequence shown here is derived from an EMBL/GenBank/DDBJ whole genome shotgun (WGS) entry which is preliminary data.</text>
</comment>
<evidence type="ECO:0000313" key="2">
    <source>
        <dbReference type="EMBL" id="GMG85141.1"/>
    </source>
</evidence>
<evidence type="ECO:0000313" key="3">
    <source>
        <dbReference type="Proteomes" id="UP001239909"/>
    </source>
</evidence>
<organism evidence="2 3">
    <name type="scientific">Paralimibaculum aggregatum</name>
    <dbReference type="NCBI Taxonomy" id="3036245"/>
    <lineage>
        <taxon>Bacteria</taxon>
        <taxon>Pseudomonadati</taxon>
        <taxon>Pseudomonadota</taxon>
        <taxon>Alphaproteobacteria</taxon>
        <taxon>Rhodobacterales</taxon>
        <taxon>Paracoccaceae</taxon>
        <taxon>Paralimibaculum</taxon>
    </lineage>
</organism>
<gene>
    <name evidence="2" type="ORF">LNKW23_43570</name>
</gene>
<accession>A0ABQ6LSU5</accession>
<protein>
    <recommendedName>
        <fullName evidence="4">Transposase</fullName>
    </recommendedName>
</protein>
<dbReference type="Proteomes" id="UP001239909">
    <property type="component" value="Unassembled WGS sequence"/>
</dbReference>